<dbReference type="InterPro" id="IPR050063">
    <property type="entry name" value="Ribosomal_protein_uL29"/>
</dbReference>
<organism evidence="6 7">
    <name type="scientific">Rhodanobacter thiooxydans</name>
    <dbReference type="NCBI Taxonomy" id="416169"/>
    <lineage>
        <taxon>Bacteria</taxon>
        <taxon>Pseudomonadati</taxon>
        <taxon>Pseudomonadota</taxon>
        <taxon>Gammaproteobacteria</taxon>
        <taxon>Lysobacterales</taxon>
        <taxon>Rhodanobacteraceae</taxon>
        <taxon>Rhodanobacter</taxon>
    </lineage>
</organism>
<dbReference type="GO" id="GO:0006412">
    <property type="term" value="P:translation"/>
    <property type="evidence" value="ECO:0007669"/>
    <property type="project" value="UniProtKB-UniRule"/>
</dbReference>
<dbReference type="Proteomes" id="UP000076131">
    <property type="component" value="Unassembled WGS sequence"/>
</dbReference>
<evidence type="ECO:0000256" key="1">
    <source>
        <dbReference type="ARBA" id="ARBA00009254"/>
    </source>
</evidence>
<keyword evidence="2 5" id="KW-0689">Ribosomal protein</keyword>
<keyword evidence="3 5" id="KW-0687">Ribonucleoprotein</keyword>
<keyword evidence="7" id="KW-1185">Reference proteome</keyword>
<evidence type="ECO:0000256" key="5">
    <source>
        <dbReference type="HAMAP-Rule" id="MF_00374"/>
    </source>
</evidence>
<evidence type="ECO:0000256" key="3">
    <source>
        <dbReference type="ARBA" id="ARBA00023274"/>
    </source>
</evidence>
<accession>A0A154QLY8</accession>
<dbReference type="NCBIfam" id="TIGR00012">
    <property type="entry name" value="L29"/>
    <property type="match status" value="1"/>
</dbReference>
<dbReference type="CDD" id="cd00427">
    <property type="entry name" value="Ribosomal_L29_HIP"/>
    <property type="match status" value="1"/>
</dbReference>
<gene>
    <name evidence="5" type="primary">rpmC</name>
    <name evidence="6" type="ORF">RHOFW104T7_04530</name>
</gene>
<dbReference type="GeneID" id="72425973"/>
<dbReference type="EMBL" id="LVJS01000007">
    <property type="protein sequence ID" value="KZC25210.1"/>
    <property type="molecule type" value="Genomic_DNA"/>
</dbReference>
<dbReference type="RefSeq" id="WP_007513354.1">
    <property type="nucleotide sequence ID" value="NZ_CP127409.1"/>
</dbReference>
<comment type="similarity">
    <text evidence="1 5">Belongs to the universal ribosomal protein uL29 family.</text>
</comment>
<dbReference type="InterPro" id="IPR036049">
    <property type="entry name" value="Ribosomal_uL29_sf"/>
</dbReference>
<dbReference type="SUPFAM" id="SSF46561">
    <property type="entry name" value="Ribosomal protein L29 (L29p)"/>
    <property type="match status" value="1"/>
</dbReference>
<protein>
    <recommendedName>
        <fullName evidence="4 5">Large ribosomal subunit protein uL29</fullName>
    </recommendedName>
</protein>
<dbReference type="OrthoDB" id="9815192at2"/>
<dbReference type="PANTHER" id="PTHR10916:SF0">
    <property type="entry name" value="LARGE RIBOSOMAL SUBUNIT PROTEIN UL29C"/>
    <property type="match status" value="1"/>
</dbReference>
<comment type="caution">
    <text evidence="6">The sequence shown here is derived from an EMBL/GenBank/DDBJ whole genome shotgun (WGS) entry which is preliminary data.</text>
</comment>
<sequence>MASKDINNQSAEELQQHLLDLRKEQFNLRMQKGSGQLTQPHQLRRVRRDIARTKFVLGGKK</sequence>
<dbReference type="GO" id="GO:0003735">
    <property type="term" value="F:structural constituent of ribosome"/>
    <property type="evidence" value="ECO:0007669"/>
    <property type="project" value="InterPro"/>
</dbReference>
<dbReference type="HAMAP" id="MF_00374">
    <property type="entry name" value="Ribosomal_uL29"/>
    <property type="match status" value="1"/>
</dbReference>
<name>A0A154QLY8_9GAMM</name>
<dbReference type="GO" id="GO:0022625">
    <property type="term" value="C:cytosolic large ribosomal subunit"/>
    <property type="evidence" value="ECO:0007669"/>
    <property type="project" value="TreeGrafter"/>
</dbReference>
<dbReference type="Pfam" id="PF00831">
    <property type="entry name" value="Ribosomal_L29"/>
    <property type="match status" value="1"/>
</dbReference>
<proteinExistence type="inferred from homology"/>
<dbReference type="AlphaFoldDB" id="A0A154QLY8"/>
<dbReference type="STRING" id="416169.RHOFW104T7_04530"/>
<evidence type="ECO:0000313" key="6">
    <source>
        <dbReference type="EMBL" id="KZC25210.1"/>
    </source>
</evidence>
<evidence type="ECO:0000256" key="2">
    <source>
        <dbReference type="ARBA" id="ARBA00022980"/>
    </source>
</evidence>
<dbReference type="eggNOG" id="COG0255">
    <property type="taxonomic scope" value="Bacteria"/>
</dbReference>
<dbReference type="InterPro" id="IPR001854">
    <property type="entry name" value="Ribosomal_uL29"/>
</dbReference>
<evidence type="ECO:0000313" key="7">
    <source>
        <dbReference type="Proteomes" id="UP000076131"/>
    </source>
</evidence>
<dbReference type="PANTHER" id="PTHR10916">
    <property type="entry name" value="60S RIBOSOMAL PROTEIN L35/50S RIBOSOMAL PROTEIN L29"/>
    <property type="match status" value="1"/>
</dbReference>
<evidence type="ECO:0000256" key="4">
    <source>
        <dbReference type="ARBA" id="ARBA00035204"/>
    </source>
</evidence>
<dbReference type="Gene3D" id="6.10.140.1970">
    <property type="match status" value="1"/>
</dbReference>
<reference evidence="6 7" key="1">
    <citation type="journal article" date="2016" name="MBio">
        <title>Lateral Gene Transfer in a Heavy Metal-Contaminated-Groundwater Microbial Community.</title>
        <authorList>
            <person name="Hemme C.L."/>
            <person name="Green S.J."/>
            <person name="Rishishwar L."/>
            <person name="Prakash O."/>
            <person name="Pettenato A."/>
            <person name="Chakraborty R."/>
            <person name="Deutschbauer A.M."/>
            <person name="Van Nostrand J.D."/>
            <person name="Wu L."/>
            <person name="He Z."/>
            <person name="Jordan I.K."/>
            <person name="Hazen T.C."/>
            <person name="Arkin A.P."/>
            <person name="Kostka J.E."/>
            <person name="Zhou J."/>
        </authorList>
    </citation>
    <scope>NUCLEOTIDE SEQUENCE [LARGE SCALE GENOMIC DNA]</scope>
    <source>
        <strain evidence="6 7">FW104-T7</strain>
    </source>
</reference>